<reference evidence="1 2" key="1">
    <citation type="submission" date="2010-01" db="EMBL/GenBank/DDBJ databases">
        <authorList>
            <person name="Weinstock G."/>
            <person name="Sodergren E."/>
            <person name="Clifton S."/>
            <person name="Fulton L."/>
            <person name="Fulton B."/>
            <person name="Courtney L."/>
            <person name="Fronick C."/>
            <person name="Harrison M."/>
            <person name="Strong C."/>
            <person name="Farmer C."/>
            <person name="Delahaunty K."/>
            <person name="Markovic C."/>
            <person name="Hall O."/>
            <person name="Minx P."/>
            <person name="Tomlinson C."/>
            <person name="Mitreva M."/>
            <person name="Nelson J."/>
            <person name="Hou S."/>
            <person name="Wollam A."/>
            <person name="Pepin K.H."/>
            <person name="Johnson M."/>
            <person name="Bhonagiri V."/>
            <person name="Nash W.E."/>
            <person name="Warren W."/>
            <person name="Chinwalla A."/>
            <person name="Mardis E.R."/>
            <person name="Wilson R.K."/>
        </authorList>
    </citation>
    <scope>NUCLEOTIDE SEQUENCE [LARGE SCALE GENOMIC DNA]</scope>
    <source>
        <strain evidence="1 2">DSM 13479</strain>
    </source>
</reference>
<dbReference type="EMBL" id="ACIO01000401">
    <property type="protein sequence ID" value="EFC97389.1"/>
    <property type="molecule type" value="Genomic_DNA"/>
</dbReference>
<protein>
    <submittedName>
        <fullName evidence="1">Uncharacterized protein</fullName>
    </submittedName>
</protein>
<name>D3ALB3_9FIRM</name>
<dbReference type="AlphaFoldDB" id="D3ALB3"/>
<evidence type="ECO:0000313" key="2">
    <source>
        <dbReference type="Proteomes" id="UP000004968"/>
    </source>
</evidence>
<organism evidence="1 2">
    <name type="scientific">Hungatella hathewayi DSM 13479</name>
    <dbReference type="NCBI Taxonomy" id="566550"/>
    <lineage>
        <taxon>Bacteria</taxon>
        <taxon>Bacillati</taxon>
        <taxon>Bacillota</taxon>
        <taxon>Clostridia</taxon>
        <taxon>Lachnospirales</taxon>
        <taxon>Lachnospiraceae</taxon>
        <taxon>Hungatella</taxon>
    </lineage>
</organism>
<evidence type="ECO:0000313" key="1">
    <source>
        <dbReference type="EMBL" id="EFC97389.1"/>
    </source>
</evidence>
<proteinExistence type="predicted"/>
<sequence>MGEETGKNLRCAGTKSDSFLALFVERSGAWPVLQRSGTR</sequence>
<dbReference type="Proteomes" id="UP000004968">
    <property type="component" value="Unassembled WGS sequence"/>
</dbReference>
<comment type="caution">
    <text evidence="1">The sequence shown here is derived from an EMBL/GenBank/DDBJ whole genome shotgun (WGS) entry which is preliminary data.</text>
</comment>
<gene>
    <name evidence="1" type="ORF">CLOSTHATH_04409</name>
</gene>
<dbReference type="HOGENOM" id="CLU_3311008_0_0_9"/>
<accession>D3ALB3</accession>